<dbReference type="AlphaFoldDB" id="A0A376GHC8"/>
<proteinExistence type="predicted"/>
<organism evidence="2 3">
    <name type="scientific">Empedobacter falsenii</name>
    <dbReference type="NCBI Taxonomy" id="343874"/>
    <lineage>
        <taxon>Bacteria</taxon>
        <taxon>Pseudomonadati</taxon>
        <taxon>Bacteroidota</taxon>
        <taxon>Flavobacteriia</taxon>
        <taxon>Flavobacteriales</taxon>
        <taxon>Weeksellaceae</taxon>
        <taxon>Empedobacter</taxon>
    </lineage>
</organism>
<dbReference type="STRING" id="343874.GCA_000805695_00930"/>
<evidence type="ECO:0000313" key="3">
    <source>
        <dbReference type="Proteomes" id="UP000254737"/>
    </source>
</evidence>
<keyword evidence="1" id="KW-0812">Transmembrane</keyword>
<feature type="transmembrane region" description="Helical" evidence="1">
    <location>
        <begin position="6"/>
        <end position="26"/>
    </location>
</feature>
<keyword evidence="1" id="KW-1133">Transmembrane helix</keyword>
<evidence type="ECO:0000256" key="1">
    <source>
        <dbReference type="SAM" id="Phobius"/>
    </source>
</evidence>
<feature type="transmembrane region" description="Helical" evidence="1">
    <location>
        <begin position="46"/>
        <end position="66"/>
    </location>
</feature>
<dbReference type="RefSeq" id="WP_115001203.1">
    <property type="nucleotide sequence ID" value="NZ_JAAGKM010000021.1"/>
</dbReference>
<gene>
    <name evidence="2" type="ORF">NCTC13456_02845</name>
</gene>
<protein>
    <submittedName>
        <fullName evidence="2">Uncharacterized protein</fullName>
    </submittedName>
</protein>
<accession>A0A376GHC8</accession>
<dbReference type="EMBL" id="UFXS01000001">
    <property type="protein sequence ID" value="STD59208.1"/>
    <property type="molecule type" value="Genomic_DNA"/>
</dbReference>
<feature type="transmembrane region" description="Helical" evidence="1">
    <location>
        <begin position="86"/>
        <end position="107"/>
    </location>
</feature>
<keyword evidence="1" id="KW-0472">Membrane</keyword>
<dbReference type="Proteomes" id="UP000254737">
    <property type="component" value="Unassembled WGS sequence"/>
</dbReference>
<name>A0A376GHC8_9FLAO</name>
<reference evidence="2 3" key="1">
    <citation type="submission" date="2018-06" db="EMBL/GenBank/DDBJ databases">
        <authorList>
            <consortium name="Pathogen Informatics"/>
            <person name="Doyle S."/>
        </authorList>
    </citation>
    <scope>NUCLEOTIDE SEQUENCE [LARGE SCALE GENOMIC DNA]</scope>
    <source>
        <strain evidence="2 3">NCTC13456</strain>
    </source>
</reference>
<sequence>MYNIISYIIYLIITFYITIFIGWKVYKIGFVYLTNLIDNHSVCQSINNLLLIGYYLVNLGFSAISLQNWEQVDSITIMFSSLSYKIGFILLILGILHFINLSIIYIARKSKKINT</sequence>
<evidence type="ECO:0000313" key="2">
    <source>
        <dbReference type="EMBL" id="STD59208.1"/>
    </source>
</evidence>